<evidence type="ECO:0000313" key="3">
    <source>
        <dbReference type="Proteomes" id="UP000535589"/>
    </source>
</evidence>
<dbReference type="CDD" id="cd03801">
    <property type="entry name" value="GT4_PimA-like"/>
    <property type="match status" value="1"/>
</dbReference>
<keyword evidence="3" id="KW-1185">Reference proteome</keyword>
<dbReference type="InterPro" id="IPR001296">
    <property type="entry name" value="Glyco_trans_1"/>
</dbReference>
<dbReference type="Pfam" id="PF00534">
    <property type="entry name" value="Glycos_transf_1"/>
    <property type="match status" value="1"/>
</dbReference>
<accession>A0A7X8TRH5</accession>
<dbReference type="GO" id="GO:1901135">
    <property type="term" value="P:carbohydrate derivative metabolic process"/>
    <property type="evidence" value="ECO:0007669"/>
    <property type="project" value="UniProtKB-ARBA"/>
</dbReference>
<gene>
    <name evidence="2" type="ORF">HGP28_11595</name>
</gene>
<reference evidence="2 3" key="1">
    <citation type="submission" date="2020-04" db="EMBL/GenBank/DDBJ databases">
        <title>Vibrio sp. SM6, a novel species isolated from seawater.</title>
        <authorList>
            <person name="Wang X."/>
        </authorList>
    </citation>
    <scope>NUCLEOTIDE SEQUENCE [LARGE SCALE GENOMIC DNA]</scope>
    <source>
        <strain evidence="2 3">SM6</strain>
    </source>
</reference>
<name>A0A7X8TRH5_9VIBR</name>
<organism evidence="2 3">
    <name type="scientific">Vibrio agarilyticus</name>
    <dbReference type="NCBI Taxonomy" id="2726741"/>
    <lineage>
        <taxon>Bacteria</taxon>
        <taxon>Pseudomonadati</taxon>
        <taxon>Pseudomonadota</taxon>
        <taxon>Gammaproteobacteria</taxon>
        <taxon>Vibrionales</taxon>
        <taxon>Vibrionaceae</taxon>
        <taxon>Vibrio</taxon>
    </lineage>
</organism>
<dbReference type="Gene3D" id="3.40.50.2000">
    <property type="entry name" value="Glycogen Phosphorylase B"/>
    <property type="match status" value="2"/>
</dbReference>
<protein>
    <submittedName>
        <fullName evidence="2">Glycosyltransferase family 4 protein</fullName>
    </submittedName>
</protein>
<dbReference type="GO" id="GO:0016757">
    <property type="term" value="F:glycosyltransferase activity"/>
    <property type="evidence" value="ECO:0007669"/>
    <property type="project" value="InterPro"/>
</dbReference>
<feature type="domain" description="Glycosyl transferase family 1" evidence="1">
    <location>
        <begin position="182"/>
        <end position="331"/>
    </location>
</feature>
<dbReference type="PANTHER" id="PTHR12526:SF625">
    <property type="entry name" value="PHOSPHATIDYLINOSITOL GLYCAN-CLASS A"/>
    <property type="match status" value="1"/>
</dbReference>
<dbReference type="PANTHER" id="PTHR12526">
    <property type="entry name" value="GLYCOSYLTRANSFERASE"/>
    <property type="match status" value="1"/>
</dbReference>
<dbReference type="AlphaFoldDB" id="A0A7X8TRH5"/>
<dbReference type="SUPFAM" id="SSF53756">
    <property type="entry name" value="UDP-Glycosyltransferase/glycogen phosphorylase"/>
    <property type="match status" value="1"/>
</dbReference>
<evidence type="ECO:0000313" key="2">
    <source>
        <dbReference type="EMBL" id="NLS13535.1"/>
    </source>
</evidence>
<dbReference type="RefSeq" id="WP_168836630.1">
    <property type="nucleotide sequence ID" value="NZ_JABAIK010000010.1"/>
</dbReference>
<comment type="caution">
    <text evidence="2">The sequence shown here is derived from an EMBL/GenBank/DDBJ whole genome shotgun (WGS) entry which is preliminary data.</text>
</comment>
<dbReference type="Proteomes" id="UP000535589">
    <property type="component" value="Unassembled WGS sequence"/>
</dbReference>
<evidence type="ECO:0000259" key="1">
    <source>
        <dbReference type="Pfam" id="PF00534"/>
    </source>
</evidence>
<proteinExistence type="predicted"/>
<dbReference type="EMBL" id="JABAIK010000010">
    <property type="protein sequence ID" value="NLS13535.1"/>
    <property type="molecule type" value="Genomic_DNA"/>
</dbReference>
<keyword evidence="2" id="KW-0808">Transferase</keyword>
<sequence>MKKKSLHVTMHYFPIFGGQEVYIDSLSKILLDQGYENKYIQPFRGKEHEDILFTPPGRFFHRFIPGFDWFWFNLNVLLSRSFLKKQSLIFCNYFFHYSMLPKDVRTIVISHGVDWTTKSKDVFNKYKKSVARSKLRTNDILVANCSEILRYRGLNVQAGESLHTEVANNVFFIPNCIDNSKFRDLGLKRKKNILVPRNIRRSRGVTLAIEAFNISSASKEGYKLIIAGGPLEGRYYEECIELVDKYQLNERVEFVGNISQDELLSYYNRSLISVVPTLEMEGTSLSALESMSCGCPVVATYVGGLKDIDCVHSDVNPESLADKIDLLIEDVDAESARQKDVILNAHTIEHWKKSWKSVVDRIS</sequence>